<feature type="domain" description="N-acetyltransferase" evidence="3">
    <location>
        <begin position="2"/>
        <end position="163"/>
    </location>
</feature>
<dbReference type="PROSITE" id="PS51186">
    <property type="entry name" value="GNAT"/>
    <property type="match status" value="1"/>
</dbReference>
<evidence type="ECO:0000313" key="5">
    <source>
        <dbReference type="Proteomes" id="UP000016637"/>
    </source>
</evidence>
<evidence type="ECO:0000313" key="4">
    <source>
        <dbReference type="EMBL" id="ERK60560.1"/>
    </source>
</evidence>
<keyword evidence="5" id="KW-1185">Reference proteome</keyword>
<dbReference type="Gene3D" id="3.40.630.30">
    <property type="match status" value="1"/>
</dbReference>
<evidence type="ECO:0000256" key="1">
    <source>
        <dbReference type="ARBA" id="ARBA00022679"/>
    </source>
</evidence>
<dbReference type="RefSeq" id="WP_021753022.1">
    <property type="nucleotide sequence ID" value="NZ_KI271838.1"/>
</dbReference>
<reference evidence="4 5" key="1">
    <citation type="submission" date="2013-08" db="EMBL/GenBank/DDBJ databases">
        <authorList>
            <person name="Weinstock G."/>
            <person name="Sodergren E."/>
            <person name="Wylie T."/>
            <person name="Fulton L."/>
            <person name="Fulton R."/>
            <person name="Fronick C."/>
            <person name="O'Laughlin M."/>
            <person name="Godfrey J."/>
            <person name="Miner T."/>
            <person name="Herter B."/>
            <person name="Appelbaum E."/>
            <person name="Cordes M."/>
            <person name="Lek S."/>
            <person name="Wollam A."/>
            <person name="Pepin K.H."/>
            <person name="Palsikar V.B."/>
            <person name="Mitreva M."/>
            <person name="Wilson R.K."/>
        </authorList>
    </citation>
    <scope>NUCLEOTIDE SEQUENCE [LARGE SCALE GENOMIC DNA]</scope>
    <source>
        <strain evidence="4 5">ATCC 700627</strain>
    </source>
</reference>
<dbReference type="GO" id="GO:0016747">
    <property type="term" value="F:acyltransferase activity, transferring groups other than amino-acyl groups"/>
    <property type="evidence" value="ECO:0007669"/>
    <property type="project" value="InterPro"/>
</dbReference>
<name>U2QCI6_9BACL</name>
<evidence type="ECO:0000259" key="3">
    <source>
        <dbReference type="PROSITE" id="PS51186"/>
    </source>
</evidence>
<accession>U2QCI6</accession>
<dbReference type="InterPro" id="IPR000182">
    <property type="entry name" value="GNAT_dom"/>
</dbReference>
<keyword evidence="2" id="KW-0012">Acyltransferase</keyword>
<dbReference type="PANTHER" id="PTHR43072">
    <property type="entry name" value="N-ACETYLTRANSFERASE"/>
    <property type="match status" value="1"/>
</dbReference>
<dbReference type="PATRIC" id="fig|1321820.3.peg.81"/>
<protein>
    <submittedName>
        <fullName evidence="4">Acetyltransferase, GNAT family</fullName>
    </submittedName>
</protein>
<dbReference type="InterPro" id="IPR016181">
    <property type="entry name" value="Acyl_CoA_acyltransferase"/>
</dbReference>
<comment type="caution">
    <text evidence="4">The sequence shown here is derived from an EMBL/GenBank/DDBJ whole genome shotgun (WGS) entry which is preliminary data.</text>
</comment>
<sequence length="169" mass="20201">MIEVRTVDLEDAQKLVDIYRPYVEETAITFDYEVPNIHEFEEKISKTLQKYPFLVAVENKKILGYTYAGEFYPKRAYDWTAEITIYLDKQARGKGIGELLYNELEKQLIEKGICRLTSCISYPDEGSIAFHEKHNFRKVAHFEKVGYKFNRWYDVVWYQKNIQEKEFIE</sequence>
<dbReference type="Proteomes" id="UP000016637">
    <property type="component" value="Unassembled WGS sequence"/>
</dbReference>
<dbReference type="EMBL" id="AWVP01000005">
    <property type="protein sequence ID" value="ERK60560.1"/>
    <property type="molecule type" value="Genomic_DNA"/>
</dbReference>
<proteinExistence type="predicted"/>
<dbReference type="Pfam" id="PF13420">
    <property type="entry name" value="Acetyltransf_4"/>
    <property type="match status" value="1"/>
</dbReference>
<dbReference type="CDD" id="cd04301">
    <property type="entry name" value="NAT_SF"/>
    <property type="match status" value="1"/>
</dbReference>
<dbReference type="AlphaFoldDB" id="U2QCI6"/>
<organism evidence="4 5">
    <name type="scientific">Gemella bergeri ATCC 700627</name>
    <dbReference type="NCBI Taxonomy" id="1321820"/>
    <lineage>
        <taxon>Bacteria</taxon>
        <taxon>Bacillati</taxon>
        <taxon>Bacillota</taxon>
        <taxon>Bacilli</taxon>
        <taxon>Bacillales</taxon>
        <taxon>Gemellaceae</taxon>
        <taxon>Gemella</taxon>
    </lineage>
</organism>
<keyword evidence="1 4" id="KW-0808">Transferase</keyword>
<dbReference type="PANTHER" id="PTHR43072:SF23">
    <property type="entry name" value="UPF0039 PROTEIN C11D3.02C"/>
    <property type="match status" value="1"/>
</dbReference>
<evidence type="ECO:0000256" key="2">
    <source>
        <dbReference type="ARBA" id="ARBA00023315"/>
    </source>
</evidence>
<gene>
    <name evidence="4" type="ORF">HMPREF1983_00082</name>
</gene>
<dbReference type="HOGENOM" id="CLU_013985_4_2_9"/>
<dbReference type="SUPFAM" id="SSF55729">
    <property type="entry name" value="Acyl-CoA N-acyltransferases (Nat)"/>
    <property type="match status" value="1"/>
</dbReference>
<dbReference type="eggNOG" id="COG1247">
    <property type="taxonomic scope" value="Bacteria"/>
</dbReference>